<dbReference type="AlphaFoldDB" id="A0A417YQH8"/>
<proteinExistence type="predicted"/>
<dbReference type="RefSeq" id="WP_118922990.1">
    <property type="nucleotide sequence ID" value="NZ_QWEG01000012.1"/>
</dbReference>
<protein>
    <recommendedName>
        <fullName evidence="5">Lipoprotein</fullName>
    </recommendedName>
</protein>
<feature type="region of interest" description="Disordered" evidence="2">
    <location>
        <begin position="207"/>
        <end position="234"/>
    </location>
</feature>
<dbReference type="OrthoDB" id="2854367at2"/>
<organism evidence="3 4">
    <name type="scientific">Neobacillus notoginsengisoli</name>
    <dbReference type="NCBI Taxonomy" id="1578198"/>
    <lineage>
        <taxon>Bacteria</taxon>
        <taxon>Bacillati</taxon>
        <taxon>Bacillota</taxon>
        <taxon>Bacilli</taxon>
        <taxon>Bacillales</taxon>
        <taxon>Bacillaceae</taxon>
        <taxon>Neobacillus</taxon>
    </lineage>
</organism>
<sequence length="234" mass="27239">MKYKKRIFTSFLAASLLLTGCFNSKFEEEAKRVKQKKEELQKEEKANKSKSQKEEVDFYKKLEKPLEETILENDLDEVKEMDTKEVQEKPVFEDGTEFAQYTGKVLYEFYTQQITPEEYYKFLKSYGSISVNEELPTEKDALTILATIQDMFKKQNITGDGYKITQVEFNHSKRNGTFYRKVTTTNGEEYFLTSIIKENGGWKYVEDSPSPPYSLSDAEEGQAEDENITIEEGQ</sequence>
<keyword evidence="1" id="KW-0175">Coiled coil</keyword>
<feature type="coiled-coil region" evidence="1">
    <location>
        <begin position="23"/>
        <end position="53"/>
    </location>
</feature>
<dbReference type="EMBL" id="QWEG01000012">
    <property type="protein sequence ID" value="RHW35976.1"/>
    <property type="molecule type" value="Genomic_DNA"/>
</dbReference>
<evidence type="ECO:0008006" key="5">
    <source>
        <dbReference type="Google" id="ProtNLM"/>
    </source>
</evidence>
<accession>A0A417YQH8</accession>
<keyword evidence="4" id="KW-1185">Reference proteome</keyword>
<dbReference type="Proteomes" id="UP000284416">
    <property type="component" value="Unassembled WGS sequence"/>
</dbReference>
<gene>
    <name evidence="3" type="ORF">D1B31_17970</name>
</gene>
<evidence type="ECO:0000256" key="2">
    <source>
        <dbReference type="SAM" id="MobiDB-lite"/>
    </source>
</evidence>
<evidence type="ECO:0000256" key="1">
    <source>
        <dbReference type="SAM" id="Coils"/>
    </source>
</evidence>
<feature type="compositionally biased region" description="Acidic residues" evidence="2">
    <location>
        <begin position="217"/>
        <end position="234"/>
    </location>
</feature>
<evidence type="ECO:0000313" key="3">
    <source>
        <dbReference type="EMBL" id="RHW35976.1"/>
    </source>
</evidence>
<name>A0A417YQH8_9BACI</name>
<dbReference type="PROSITE" id="PS51257">
    <property type="entry name" value="PROKAR_LIPOPROTEIN"/>
    <property type="match status" value="1"/>
</dbReference>
<reference evidence="3 4" key="1">
    <citation type="journal article" date="2017" name="Int. J. Syst. Evol. Microbiol.">
        <title>Bacillus notoginsengisoli sp. nov., a novel bacterium isolated from the rhizosphere of Panax notoginseng.</title>
        <authorList>
            <person name="Zhang M.Y."/>
            <person name="Cheng J."/>
            <person name="Cai Y."/>
            <person name="Zhang T.Y."/>
            <person name="Wu Y.Y."/>
            <person name="Manikprabhu D."/>
            <person name="Li W.J."/>
            <person name="Zhang Y.X."/>
        </authorList>
    </citation>
    <scope>NUCLEOTIDE SEQUENCE [LARGE SCALE GENOMIC DNA]</scope>
    <source>
        <strain evidence="3 4">JCM 30743</strain>
    </source>
</reference>
<comment type="caution">
    <text evidence="3">The sequence shown here is derived from an EMBL/GenBank/DDBJ whole genome shotgun (WGS) entry which is preliminary data.</text>
</comment>
<evidence type="ECO:0000313" key="4">
    <source>
        <dbReference type="Proteomes" id="UP000284416"/>
    </source>
</evidence>